<dbReference type="Pfam" id="PF03401">
    <property type="entry name" value="TctC"/>
    <property type="match status" value="1"/>
</dbReference>
<dbReference type="InterPro" id="IPR005064">
    <property type="entry name" value="BUG"/>
</dbReference>
<dbReference type="Proteomes" id="UP001321700">
    <property type="component" value="Unassembled WGS sequence"/>
</dbReference>
<dbReference type="EMBL" id="JAVBIK010000001">
    <property type="protein sequence ID" value="MDT7518555.1"/>
    <property type="molecule type" value="Genomic_DNA"/>
</dbReference>
<evidence type="ECO:0000256" key="2">
    <source>
        <dbReference type="SAM" id="SignalP"/>
    </source>
</evidence>
<evidence type="ECO:0000313" key="3">
    <source>
        <dbReference type="EMBL" id="MDT7518555.1"/>
    </source>
</evidence>
<feature type="chain" id="PRO_5046471867" evidence="2">
    <location>
        <begin position="28"/>
        <end position="328"/>
    </location>
</feature>
<dbReference type="PROSITE" id="PS51318">
    <property type="entry name" value="TAT"/>
    <property type="match status" value="1"/>
</dbReference>
<feature type="signal peptide" evidence="2">
    <location>
        <begin position="1"/>
        <end position="27"/>
    </location>
</feature>
<comment type="similarity">
    <text evidence="1">Belongs to the UPF0065 (bug) family.</text>
</comment>
<accession>A0ABU3KLI8</accession>
<dbReference type="Gene3D" id="3.40.190.150">
    <property type="entry name" value="Bordetella uptake gene, domain 1"/>
    <property type="match status" value="1"/>
</dbReference>
<dbReference type="PIRSF" id="PIRSF017082">
    <property type="entry name" value="YflP"/>
    <property type="match status" value="1"/>
</dbReference>
<proteinExistence type="inferred from homology"/>
<reference evidence="3 4" key="1">
    <citation type="submission" date="2023-08" db="EMBL/GenBank/DDBJ databases">
        <title>Rhodoferax potami sp. nov. and Rhodoferax mekongensis sp. nov., isolated from the Mekong River in Thailand.</title>
        <authorList>
            <person name="Kitikhun S."/>
            <person name="Charoenyingcharoen P."/>
            <person name="Siriarchawattana P."/>
            <person name="Likhitrattanapisal S."/>
            <person name="Nilsakha T."/>
            <person name="Chanpet A."/>
            <person name="Rattanawaree P."/>
            <person name="Ingsriswang S."/>
        </authorList>
    </citation>
    <scope>NUCLEOTIDE SEQUENCE [LARGE SCALE GENOMIC DNA]</scope>
    <source>
        <strain evidence="3 4">TBRC 17660</strain>
    </source>
</reference>
<dbReference type="InterPro" id="IPR006311">
    <property type="entry name" value="TAT_signal"/>
</dbReference>
<gene>
    <name evidence="3" type="ORF">RAE19_07530</name>
</gene>
<organism evidence="3 4">
    <name type="scientific">Rhodoferax potami</name>
    <dbReference type="NCBI Taxonomy" id="3068338"/>
    <lineage>
        <taxon>Bacteria</taxon>
        <taxon>Pseudomonadati</taxon>
        <taxon>Pseudomonadota</taxon>
        <taxon>Betaproteobacteria</taxon>
        <taxon>Burkholderiales</taxon>
        <taxon>Comamonadaceae</taxon>
        <taxon>Rhodoferax</taxon>
    </lineage>
</organism>
<dbReference type="SUPFAM" id="SSF53850">
    <property type="entry name" value="Periplasmic binding protein-like II"/>
    <property type="match status" value="1"/>
</dbReference>
<comment type="caution">
    <text evidence="3">The sequence shown here is derived from an EMBL/GenBank/DDBJ whole genome shotgun (WGS) entry which is preliminary data.</text>
</comment>
<keyword evidence="4" id="KW-1185">Reference proteome</keyword>
<dbReference type="PANTHER" id="PTHR42928">
    <property type="entry name" value="TRICARBOXYLATE-BINDING PROTEIN"/>
    <property type="match status" value="1"/>
</dbReference>
<name>A0ABU3KLI8_9BURK</name>
<dbReference type="CDD" id="cd13579">
    <property type="entry name" value="PBP2_Bug_NagM"/>
    <property type="match status" value="1"/>
</dbReference>
<keyword evidence="2" id="KW-0732">Signal</keyword>
<evidence type="ECO:0000256" key="1">
    <source>
        <dbReference type="ARBA" id="ARBA00006987"/>
    </source>
</evidence>
<dbReference type="Gene3D" id="3.40.190.10">
    <property type="entry name" value="Periplasmic binding protein-like II"/>
    <property type="match status" value="1"/>
</dbReference>
<dbReference type="InterPro" id="IPR042100">
    <property type="entry name" value="Bug_dom1"/>
</dbReference>
<sequence>MFTRRQLIHALGSSAALGALYPLTAQAQVDQVKVYFGFPPGSSGDTVARRVAEKWAGTPFSKNAGIVENKPGAGGRIALEALKSAPADGSVLALSQVSALANYPHIFNKMPYTDKDFAPVSIAAIMHHGLAVGPMVPANVRTVKDFLAWAKANPKDASYGSPGAGSTPHFIGALLGINSGVDLRHVPYRGSVPGVTDLVGGQVAAMVTPHGDYLANYKAGKLRILATSGPNRSPYAPEVPTFAEQGFPELTTEEWFGFYAPVNTPKSVVMAANTAINAALKEKSVIDSLALVGLIPRGSTPEEQARWQKSEFDTWGPLIKKIGFTADS</sequence>
<dbReference type="RefSeq" id="WP_313874309.1">
    <property type="nucleotide sequence ID" value="NZ_JAVBIK010000001.1"/>
</dbReference>
<protein>
    <submittedName>
        <fullName evidence="3">Bug family tripartite tricarboxylate transporter substrate binding protein</fullName>
    </submittedName>
</protein>
<evidence type="ECO:0000313" key="4">
    <source>
        <dbReference type="Proteomes" id="UP001321700"/>
    </source>
</evidence>
<dbReference type="PANTHER" id="PTHR42928:SF5">
    <property type="entry name" value="BLR1237 PROTEIN"/>
    <property type="match status" value="1"/>
</dbReference>